<evidence type="ECO:0000256" key="1">
    <source>
        <dbReference type="SAM" id="SignalP"/>
    </source>
</evidence>
<sequence>MLVLLVFYYFTRLLPDWCYATVKDRSPFPIQSYTVAVGPLQVHDTTYKVCVRSYQEVDACANADIIICMVDTKYPTTGLQNMCQLHQQISQEPAQANTLLVLAAYRGSFHGHIPRRARIMASLTAHTLNTLLIDESCPESMLETMVSSFLCNEAHNELLFPQTCALSTYIPFYTEHENVWGVKTKEDPIEHELKTWGLVKED</sequence>
<name>A0AAD7DJZ7_MYCRO</name>
<keyword evidence="3" id="KW-1185">Reference proteome</keyword>
<organism evidence="2 3">
    <name type="scientific">Mycena rosella</name>
    <name type="common">Pink bonnet</name>
    <name type="synonym">Agaricus rosellus</name>
    <dbReference type="NCBI Taxonomy" id="1033263"/>
    <lineage>
        <taxon>Eukaryota</taxon>
        <taxon>Fungi</taxon>
        <taxon>Dikarya</taxon>
        <taxon>Basidiomycota</taxon>
        <taxon>Agaricomycotina</taxon>
        <taxon>Agaricomycetes</taxon>
        <taxon>Agaricomycetidae</taxon>
        <taxon>Agaricales</taxon>
        <taxon>Marasmiineae</taxon>
        <taxon>Mycenaceae</taxon>
        <taxon>Mycena</taxon>
    </lineage>
</organism>
<evidence type="ECO:0000313" key="3">
    <source>
        <dbReference type="Proteomes" id="UP001221757"/>
    </source>
</evidence>
<gene>
    <name evidence="2" type="ORF">B0H17DRAFT_1200820</name>
</gene>
<keyword evidence="1" id="KW-0732">Signal</keyword>
<dbReference type="Proteomes" id="UP001221757">
    <property type="component" value="Unassembled WGS sequence"/>
</dbReference>
<dbReference type="AlphaFoldDB" id="A0AAD7DJZ7"/>
<evidence type="ECO:0000313" key="2">
    <source>
        <dbReference type="EMBL" id="KAJ7691982.1"/>
    </source>
</evidence>
<comment type="caution">
    <text evidence="2">The sequence shown here is derived from an EMBL/GenBank/DDBJ whole genome shotgun (WGS) entry which is preliminary data.</text>
</comment>
<proteinExistence type="predicted"/>
<accession>A0AAD7DJZ7</accession>
<reference evidence="2" key="1">
    <citation type="submission" date="2023-03" db="EMBL/GenBank/DDBJ databases">
        <title>Massive genome expansion in bonnet fungi (Mycena s.s.) driven by repeated elements and novel gene families across ecological guilds.</title>
        <authorList>
            <consortium name="Lawrence Berkeley National Laboratory"/>
            <person name="Harder C.B."/>
            <person name="Miyauchi S."/>
            <person name="Viragh M."/>
            <person name="Kuo A."/>
            <person name="Thoen E."/>
            <person name="Andreopoulos B."/>
            <person name="Lu D."/>
            <person name="Skrede I."/>
            <person name="Drula E."/>
            <person name="Henrissat B."/>
            <person name="Morin E."/>
            <person name="Kohler A."/>
            <person name="Barry K."/>
            <person name="LaButti K."/>
            <person name="Morin E."/>
            <person name="Salamov A."/>
            <person name="Lipzen A."/>
            <person name="Mereny Z."/>
            <person name="Hegedus B."/>
            <person name="Baldrian P."/>
            <person name="Stursova M."/>
            <person name="Weitz H."/>
            <person name="Taylor A."/>
            <person name="Grigoriev I.V."/>
            <person name="Nagy L.G."/>
            <person name="Martin F."/>
            <person name="Kauserud H."/>
        </authorList>
    </citation>
    <scope>NUCLEOTIDE SEQUENCE</scope>
    <source>
        <strain evidence="2">CBHHK067</strain>
    </source>
</reference>
<feature type="signal peptide" evidence="1">
    <location>
        <begin position="1"/>
        <end position="20"/>
    </location>
</feature>
<feature type="chain" id="PRO_5042172309" evidence="1">
    <location>
        <begin position="21"/>
        <end position="202"/>
    </location>
</feature>
<dbReference type="EMBL" id="JARKIE010000055">
    <property type="protein sequence ID" value="KAJ7691982.1"/>
    <property type="molecule type" value="Genomic_DNA"/>
</dbReference>
<protein>
    <submittedName>
        <fullName evidence="2">Uncharacterized protein</fullName>
    </submittedName>
</protein>